<dbReference type="PATRIC" id="fig|56110.3.peg.1968"/>
<dbReference type="Gene3D" id="3.40.50.300">
    <property type="entry name" value="P-loop containing nucleotide triphosphate hydrolases"/>
    <property type="match status" value="1"/>
</dbReference>
<reference evidence="1 2" key="1">
    <citation type="submission" date="2012-06" db="EMBL/GenBank/DDBJ databases">
        <title>Finished chromosome of genome of Oscillatoria acuminata PCC 6304.</title>
        <authorList>
            <consortium name="US DOE Joint Genome Institute"/>
            <person name="Gugger M."/>
            <person name="Coursin T."/>
            <person name="Rippka R."/>
            <person name="Tandeau De Marsac N."/>
            <person name="Huntemann M."/>
            <person name="Wei C.-L."/>
            <person name="Han J."/>
            <person name="Detter J.C."/>
            <person name="Han C."/>
            <person name="Tapia R."/>
            <person name="Davenport K."/>
            <person name="Daligault H."/>
            <person name="Erkkila T."/>
            <person name="Gu W."/>
            <person name="Munk A.C.C."/>
            <person name="Teshima H."/>
            <person name="Xu Y."/>
            <person name="Chain P."/>
            <person name="Chen A."/>
            <person name="Krypides N."/>
            <person name="Mavromatis K."/>
            <person name="Markowitz V."/>
            <person name="Szeto E."/>
            <person name="Ivanova N."/>
            <person name="Mikhailova N."/>
            <person name="Ovchinnikova G."/>
            <person name="Pagani I."/>
            <person name="Pati A."/>
            <person name="Goodwin L."/>
            <person name="Peters L."/>
            <person name="Pitluck S."/>
            <person name="Woyke T."/>
            <person name="Kerfeld C."/>
        </authorList>
    </citation>
    <scope>NUCLEOTIDE SEQUENCE [LARGE SCALE GENOMIC DNA]</scope>
    <source>
        <strain evidence="1 2">PCC 6304</strain>
    </source>
</reference>
<keyword evidence="2" id="KW-1185">Reference proteome</keyword>
<protein>
    <recommendedName>
        <fullName evidence="3">KAP family P-loop domain protein</fullName>
    </recommendedName>
</protein>
<dbReference type="KEGG" id="oac:Oscil6304_1635"/>
<sequence length="481" mass="54505">MRTYTTEIFEEGINSWGELISMKLDLPRFYKACNPSKVLDMADEEDREYYIDFSSVRGGNIIRELGRTISLLSGDEPTCQLFTGHIGCGKSTELFRLKKDLEAEGYHVVYFESSHDLDMADVDITEILLSIARQVSESLEKINLCVEPKRGFRDLLKGAADLLQTPIELSGEASLPGIGTFSASSDGELGFSLPGGIGSITAKARHSPRLRQQLRQYLEPRTNNILEAINSELLNPATEILNQRGKKGLVAIVDNLDRVDSVRKPSGRTQPEYLFVDRGEQLRKLNCHVVYTIPLSLIFSNDLGRLSSRFGVKPKVLPMVPVRERDGSVYAEGMKLLRNMVLARAFPHIPASEREDLIASVFDCSETLNRLCSVSGGHVRNLLGLLYSCLQLQDPPFSRHCLENVIKEYRDDLIAAITDDEWELLFQALEQKHVQGDEDYQLLLRSMFLFEYRDRDGRWYWINPALAEAPKFKEWMSEYPA</sequence>
<proteinExistence type="predicted"/>
<dbReference type="SUPFAM" id="SSF52540">
    <property type="entry name" value="P-loop containing nucleoside triphosphate hydrolases"/>
    <property type="match status" value="1"/>
</dbReference>
<name>K9TEQ2_9CYAN</name>
<dbReference type="STRING" id="56110.Oscil6304_1635"/>
<evidence type="ECO:0000313" key="2">
    <source>
        <dbReference type="Proteomes" id="UP000010367"/>
    </source>
</evidence>
<dbReference type="Proteomes" id="UP000010367">
    <property type="component" value="Chromosome"/>
</dbReference>
<organism evidence="1 2">
    <name type="scientific">Oscillatoria acuminata PCC 6304</name>
    <dbReference type="NCBI Taxonomy" id="56110"/>
    <lineage>
        <taxon>Bacteria</taxon>
        <taxon>Bacillati</taxon>
        <taxon>Cyanobacteriota</taxon>
        <taxon>Cyanophyceae</taxon>
        <taxon>Oscillatoriophycideae</taxon>
        <taxon>Oscillatoriales</taxon>
        <taxon>Oscillatoriaceae</taxon>
        <taxon>Oscillatoria</taxon>
    </lineage>
</organism>
<evidence type="ECO:0000313" key="1">
    <source>
        <dbReference type="EMBL" id="AFY81332.1"/>
    </source>
</evidence>
<evidence type="ECO:0008006" key="3">
    <source>
        <dbReference type="Google" id="ProtNLM"/>
    </source>
</evidence>
<accession>K9TEQ2</accession>
<dbReference type="EMBL" id="CP003607">
    <property type="protein sequence ID" value="AFY81332.1"/>
    <property type="molecule type" value="Genomic_DNA"/>
</dbReference>
<dbReference type="InterPro" id="IPR027417">
    <property type="entry name" value="P-loop_NTPase"/>
</dbReference>
<dbReference type="AlphaFoldDB" id="K9TEQ2"/>
<gene>
    <name evidence="1" type="ORF">Oscil6304_1635</name>
</gene>
<dbReference type="eggNOG" id="COG4928">
    <property type="taxonomic scope" value="Bacteria"/>
</dbReference>
<dbReference type="HOGENOM" id="CLU_041246_0_0_3"/>
<dbReference type="InParanoid" id="K9TEQ2"/>